<dbReference type="PANTHER" id="PTHR24252:SF27">
    <property type="entry name" value="TRANSMEMBRANE PROTEASE SERINE 3-LIKE"/>
    <property type="match status" value="1"/>
</dbReference>
<dbReference type="Proteomes" id="UP001239994">
    <property type="component" value="Unassembled WGS sequence"/>
</dbReference>
<dbReference type="Pfam" id="PF15494">
    <property type="entry name" value="SRCR_2"/>
    <property type="match status" value="1"/>
</dbReference>
<dbReference type="Pfam" id="PF00089">
    <property type="entry name" value="Trypsin"/>
    <property type="match status" value="2"/>
</dbReference>
<dbReference type="InterPro" id="IPR002172">
    <property type="entry name" value="LDrepeatLR_classA_rpt"/>
</dbReference>
<dbReference type="InterPro" id="IPR001190">
    <property type="entry name" value="SRCR"/>
</dbReference>
<dbReference type="InterPro" id="IPR001314">
    <property type="entry name" value="Peptidase_S1A"/>
</dbReference>
<keyword evidence="2 6" id="KW-0378">Hydrolase</keyword>
<dbReference type="GO" id="GO:0004252">
    <property type="term" value="F:serine-type endopeptidase activity"/>
    <property type="evidence" value="ECO:0007669"/>
    <property type="project" value="InterPro"/>
</dbReference>
<keyword evidence="1 6" id="KW-0645">Protease</keyword>
<dbReference type="InterPro" id="IPR001254">
    <property type="entry name" value="Trypsin_dom"/>
</dbReference>
<sequence length="529" mass="57033">GDENPPPYFLVVKPTEPPPPYFGLHPLPSSPPFEPFYVNQPLPQIPPPNLPLPVAASSQNNNQTAPPPASLVMTGRRRARCYGCSGGSLLILVIIGIVIWLGVRYGPLLLSKETDKVGDTCPSTTVKCNGHTDCTQGSDETNCVRFGTGNELQVLTSSSRVFLPVCSVGWSQSLADQTCHQLGFRRSYHSGTELSTSLSFLSVSNQSTATIQGKVQVSSSCPGQKVATLQCTSCGDPYTSKIIGGTVAEQGQWPWQASLHFQGWHTCGGSLVAQDFVVTAAHCFPKDSASAQLPSNWLVYLGTVSQYMLPEPWYVAQIIVHEEYNPKTSDYDIALLKLSRPVIMSNVVKPVCLPAFDMTVSAGTQCWTSGFGTTQEGAAEGSTNLMQVAVDIIDSGVCNSAEVYNGRITQNMLCAGYLTGGRDSCQGDSGGPLVCQETDGHWYLTGITSWGYGCGREDSPGVYSDVHSLLGWIYSKMEGDSGGPLVCEGQKDLWYLTGIVSWGRGCGLKNKPGVYTDVTHFLRWIHQKM</sequence>
<evidence type="ECO:0000256" key="3">
    <source>
        <dbReference type="ARBA" id="ARBA00022825"/>
    </source>
</evidence>
<dbReference type="InterPro" id="IPR018114">
    <property type="entry name" value="TRYPSIN_HIS"/>
</dbReference>
<accession>A0AAD9DPW0</accession>
<dbReference type="InterPro" id="IPR036772">
    <property type="entry name" value="SRCR-like_dom_sf"/>
</dbReference>
<dbReference type="SUPFAM" id="SSF50494">
    <property type="entry name" value="Trypsin-like serine proteases"/>
    <property type="match status" value="2"/>
</dbReference>
<reference evidence="9" key="1">
    <citation type="submission" date="2023-03" db="EMBL/GenBank/DDBJ databases">
        <title>Electrophorus voltai genome.</title>
        <authorList>
            <person name="Bian C."/>
        </authorList>
    </citation>
    <scope>NUCLEOTIDE SEQUENCE</scope>
    <source>
        <strain evidence="9">CB-2022</strain>
        <tissue evidence="9">Muscle</tissue>
    </source>
</reference>
<feature type="domain" description="Peptidase S1" evidence="8">
    <location>
        <begin position="242"/>
        <end position="478"/>
    </location>
</feature>
<name>A0AAD9DPW0_9TELE</name>
<evidence type="ECO:0000313" key="9">
    <source>
        <dbReference type="EMBL" id="KAK1788374.1"/>
    </source>
</evidence>
<dbReference type="PROSITE" id="PS00134">
    <property type="entry name" value="TRYPSIN_HIS"/>
    <property type="match status" value="1"/>
</dbReference>
<feature type="transmembrane region" description="Helical" evidence="7">
    <location>
        <begin position="81"/>
        <end position="103"/>
    </location>
</feature>
<evidence type="ECO:0000256" key="7">
    <source>
        <dbReference type="SAM" id="Phobius"/>
    </source>
</evidence>
<dbReference type="CDD" id="cd00190">
    <property type="entry name" value="Tryp_SPc"/>
    <property type="match status" value="1"/>
</dbReference>
<dbReference type="SUPFAM" id="SSF57424">
    <property type="entry name" value="LDL receptor-like module"/>
    <property type="match status" value="1"/>
</dbReference>
<feature type="non-terminal residue" evidence="9">
    <location>
        <position position="1"/>
    </location>
</feature>
<dbReference type="Gene3D" id="2.40.10.10">
    <property type="entry name" value="Trypsin-like serine proteases"/>
    <property type="match status" value="3"/>
</dbReference>
<dbReference type="Gene3D" id="4.10.400.10">
    <property type="entry name" value="Low-density Lipoprotein Receptor"/>
    <property type="match status" value="1"/>
</dbReference>
<keyword evidence="10" id="KW-1185">Reference proteome</keyword>
<evidence type="ECO:0000313" key="10">
    <source>
        <dbReference type="Proteomes" id="UP001239994"/>
    </source>
</evidence>
<dbReference type="Gene3D" id="3.10.250.10">
    <property type="entry name" value="SRCR-like domain"/>
    <property type="match status" value="1"/>
</dbReference>
<evidence type="ECO:0000259" key="8">
    <source>
        <dbReference type="PROSITE" id="PS50240"/>
    </source>
</evidence>
<dbReference type="InterPro" id="IPR036055">
    <property type="entry name" value="LDL_receptor-like_sf"/>
</dbReference>
<evidence type="ECO:0000256" key="2">
    <source>
        <dbReference type="ARBA" id="ARBA00022801"/>
    </source>
</evidence>
<feature type="domain" description="Peptidase S1" evidence="8">
    <location>
        <begin position="478"/>
        <end position="529"/>
    </location>
</feature>
<dbReference type="AlphaFoldDB" id="A0AAD9DPW0"/>
<keyword evidence="4" id="KW-1015">Disulfide bond</keyword>
<dbReference type="PROSITE" id="PS50240">
    <property type="entry name" value="TRYPSIN_DOM"/>
    <property type="match status" value="2"/>
</dbReference>
<dbReference type="EMBL" id="JAROKS010000023">
    <property type="protein sequence ID" value="KAK1788374.1"/>
    <property type="molecule type" value="Genomic_DNA"/>
</dbReference>
<dbReference type="PRINTS" id="PR00722">
    <property type="entry name" value="CHYMOTRYPSIN"/>
</dbReference>
<dbReference type="SMART" id="SM00020">
    <property type="entry name" value="Tryp_SPc"/>
    <property type="match status" value="1"/>
</dbReference>
<keyword evidence="7" id="KW-0812">Transmembrane</keyword>
<protein>
    <recommendedName>
        <fullName evidence="8">Peptidase S1 domain-containing protein</fullName>
    </recommendedName>
</protein>
<dbReference type="CDD" id="cd00112">
    <property type="entry name" value="LDLa"/>
    <property type="match status" value="1"/>
</dbReference>
<keyword evidence="7" id="KW-0472">Membrane</keyword>
<dbReference type="PANTHER" id="PTHR24252">
    <property type="entry name" value="ACROSIN-RELATED"/>
    <property type="match status" value="1"/>
</dbReference>
<keyword evidence="5" id="KW-0325">Glycoprotein</keyword>
<evidence type="ECO:0000256" key="5">
    <source>
        <dbReference type="ARBA" id="ARBA00023180"/>
    </source>
</evidence>
<keyword evidence="3 6" id="KW-0720">Serine protease</keyword>
<organism evidence="9 10">
    <name type="scientific">Electrophorus voltai</name>
    <dbReference type="NCBI Taxonomy" id="2609070"/>
    <lineage>
        <taxon>Eukaryota</taxon>
        <taxon>Metazoa</taxon>
        <taxon>Chordata</taxon>
        <taxon>Craniata</taxon>
        <taxon>Vertebrata</taxon>
        <taxon>Euteleostomi</taxon>
        <taxon>Actinopterygii</taxon>
        <taxon>Neopterygii</taxon>
        <taxon>Teleostei</taxon>
        <taxon>Ostariophysi</taxon>
        <taxon>Gymnotiformes</taxon>
        <taxon>Gymnotoidei</taxon>
        <taxon>Gymnotidae</taxon>
        <taxon>Electrophorus</taxon>
    </lineage>
</organism>
<dbReference type="GO" id="GO:0016020">
    <property type="term" value="C:membrane"/>
    <property type="evidence" value="ECO:0007669"/>
    <property type="project" value="InterPro"/>
</dbReference>
<dbReference type="PROSITE" id="PS00135">
    <property type="entry name" value="TRYPSIN_SER"/>
    <property type="match status" value="1"/>
</dbReference>
<dbReference type="GO" id="GO:0006508">
    <property type="term" value="P:proteolysis"/>
    <property type="evidence" value="ECO:0007669"/>
    <property type="project" value="UniProtKB-KW"/>
</dbReference>
<dbReference type="InterPro" id="IPR043504">
    <property type="entry name" value="Peptidase_S1_PA_chymotrypsin"/>
</dbReference>
<comment type="caution">
    <text evidence="9">The sequence shown here is derived from an EMBL/GenBank/DDBJ whole genome shotgun (WGS) entry which is preliminary data.</text>
</comment>
<gene>
    <name evidence="9" type="ORF">P4O66_015981</name>
</gene>
<dbReference type="InterPro" id="IPR033116">
    <property type="entry name" value="TRYPSIN_SER"/>
</dbReference>
<dbReference type="FunFam" id="2.40.10.10:FF:000003">
    <property type="entry name" value="Transmembrane serine protease 3"/>
    <property type="match status" value="1"/>
</dbReference>
<evidence type="ECO:0000256" key="1">
    <source>
        <dbReference type="ARBA" id="ARBA00022670"/>
    </source>
</evidence>
<dbReference type="InterPro" id="IPR009003">
    <property type="entry name" value="Peptidase_S1_PA"/>
</dbReference>
<evidence type="ECO:0000256" key="6">
    <source>
        <dbReference type="RuleBase" id="RU363034"/>
    </source>
</evidence>
<keyword evidence="7" id="KW-1133">Transmembrane helix</keyword>
<dbReference type="SUPFAM" id="SSF56487">
    <property type="entry name" value="SRCR-like"/>
    <property type="match status" value="1"/>
</dbReference>
<evidence type="ECO:0000256" key="4">
    <source>
        <dbReference type="ARBA" id="ARBA00023157"/>
    </source>
</evidence>
<proteinExistence type="predicted"/>